<dbReference type="Proteomes" id="UP001320420">
    <property type="component" value="Unassembled WGS sequence"/>
</dbReference>
<comment type="caution">
    <text evidence="1">The sequence shown here is derived from an EMBL/GenBank/DDBJ whole genome shotgun (WGS) entry which is preliminary data.</text>
</comment>
<gene>
    <name evidence="1" type="ORF">SLS62_010990</name>
</gene>
<dbReference type="EMBL" id="JAKJXP020000161">
    <property type="protein sequence ID" value="KAK7740845.1"/>
    <property type="molecule type" value="Genomic_DNA"/>
</dbReference>
<accession>A0AAN9YGR5</accession>
<evidence type="ECO:0000313" key="1">
    <source>
        <dbReference type="EMBL" id="KAK7740845.1"/>
    </source>
</evidence>
<sequence>MLGEATRDVAMKAPSGTFLDNFSESGLEFHEWVDQMVTQGHLVYPSTNLTAADGSLMVYARDGSGWYVKLKNVGCATIDGNHDLVGKAQEHFCGFVQRAEQIKALEMETDVTRIICNDHKICRLGVRAAFDFFGVFKDVDDFTQLCHEMFDAINNACPGGGGVADTEVGANSGGDSYSGQLESAYALDDGSFTCEQGATRECFDRDVPS</sequence>
<protein>
    <submittedName>
        <fullName evidence="1">Uncharacterized protein</fullName>
    </submittedName>
</protein>
<reference evidence="1 2" key="1">
    <citation type="submission" date="2024-02" db="EMBL/GenBank/DDBJ databases">
        <title>De novo assembly and annotation of 12 fungi associated with fruit tree decline syndrome in Ontario, Canada.</title>
        <authorList>
            <person name="Sulman M."/>
            <person name="Ellouze W."/>
            <person name="Ilyukhin E."/>
        </authorList>
    </citation>
    <scope>NUCLEOTIDE SEQUENCE [LARGE SCALE GENOMIC DNA]</scope>
    <source>
        <strain evidence="1 2">M11/M66-122</strain>
    </source>
</reference>
<keyword evidence="2" id="KW-1185">Reference proteome</keyword>
<proteinExistence type="predicted"/>
<name>A0AAN9YGR5_9PEZI</name>
<organism evidence="1 2">
    <name type="scientific">Diatrype stigma</name>
    <dbReference type="NCBI Taxonomy" id="117547"/>
    <lineage>
        <taxon>Eukaryota</taxon>
        <taxon>Fungi</taxon>
        <taxon>Dikarya</taxon>
        <taxon>Ascomycota</taxon>
        <taxon>Pezizomycotina</taxon>
        <taxon>Sordariomycetes</taxon>
        <taxon>Xylariomycetidae</taxon>
        <taxon>Xylariales</taxon>
        <taxon>Diatrypaceae</taxon>
        <taxon>Diatrype</taxon>
    </lineage>
</organism>
<dbReference type="AlphaFoldDB" id="A0AAN9YGR5"/>
<evidence type="ECO:0000313" key="2">
    <source>
        <dbReference type="Proteomes" id="UP001320420"/>
    </source>
</evidence>